<protein>
    <submittedName>
        <fullName evidence="2">Uncharacterized protein</fullName>
    </submittedName>
</protein>
<evidence type="ECO:0000256" key="1">
    <source>
        <dbReference type="SAM" id="Coils"/>
    </source>
</evidence>
<dbReference type="AlphaFoldDB" id="A0A1B6H9K7"/>
<name>A0A1B6H9K7_9HEMI</name>
<reference evidence="2" key="1">
    <citation type="submission" date="2015-11" db="EMBL/GenBank/DDBJ databases">
        <title>De novo transcriptome assembly of four potential Pierce s Disease insect vectors from Arizona vineyards.</title>
        <authorList>
            <person name="Tassone E.E."/>
        </authorList>
    </citation>
    <scope>NUCLEOTIDE SEQUENCE</scope>
</reference>
<gene>
    <name evidence="2" type="ORF">g.56479</name>
</gene>
<accession>A0A1B6H9K7</accession>
<feature type="coiled-coil region" evidence="1">
    <location>
        <begin position="104"/>
        <end position="131"/>
    </location>
</feature>
<feature type="non-terminal residue" evidence="2">
    <location>
        <position position="1"/>
    </location>
</feature>
<proteinExistence type="predicted"/>
<dbReference type="EMBL" id="GECU01036372">
    <property type="protein sequence ID" value="JAS71334.1"/>
    <property type="molecule type" value="Transcribed_RNA"/>
</dbReference>
<feature type="non-terminal residue" evidence="2">
    <location>
        <position position="176"/>
    </location>
</feature>
<organism evidence="2">
    <name type="scientific">Homalodisca liturata</name>
    <dbReference type="NCBI Taxonomy" id="320908"/>
    <lineage>
        <taxon>Eukaryota</taxon>
        <taxon>Metazoa</taxon>
        <taxon>Ecdysozoa</taxon>
        <taxon>Arthropoda</taxon>
        <taxon>Hexapoda</taxon>
        <taxon>Insecta</taxon>
        <taxon>Pterygota</taxon>
        <taxon>Neoptera</taxon>
        <taxon>Paraneoptera</taxon>
        <taxon>Hemiptera</taxon>
        <taxon>Auchenorrhyncha</taxon>
        <taxon>Membracoidea</taxon>
        <taxon>Cicadellidae</taxon>
        <taxon>Cicadellinae</taxon>
        <taxon>Proconiini</taxon>
        <taxon>Homalodisca</taxon>
    </lineage>
</organism>
<sequence length="176" mass="19916">EKLCTNCSKNIFSTPNDCEEESHDDDLFTLPTETETQLQKEEAIDSLNSSLTDIGCSPLKLHALNENSKIGYAQNKLEKLHQNVKKEIETVLDVQLPPKIPKLQKTAEQKADEMDLLVENIKSEVNKLSSKKKIQLLTIPASLNWSRTKIKDAFEVSDYSARQAQKLYKEKGLLAE</sequence>
<keyword evidence="1" id="KW-0175">Coiled coil</keyword>
<evidence type="ECO:0000313" key="2">
    <source>
        <dbReference type="EMBL" id="JAS71334.1"/>
    </source>
</evidence>